<dbReference type="InterPro" id="IPR018202">
    <property type="entry name" value="Ser_caboxypep_ser_AS"/>
</dbReference>
<dbReference type="PROSITE" id="PS00560">
    <property type="entry name" value="CARBOXYPEPT_SER_HIS"/>
    <property type="match status" value="1"/>
</dbReference>
<evidence type="ECO:0000256" key="3">
    <source>
        <dbReference type="ARBA" id="ARBA00022670"/>
    </source>
</evidence>
<keyword evidence="3 7" id="KW-0645">Protease</keyword>
<dbReference type="Pfam" id="PF00450">
    <property type="entry name" value="Peptidase_S10"/>
    <property type="match status" value="1"/>
</dbReference>
<dbReference type="InterPro" id="IPR001563">
    <property type="entry name" value="Peptidase_S10"/>
</dbReference>
<keyword evidence="4 7" id="KW-0732">Signal</keyword>
<reference evidence="8 9" key="1">
    <citation type="journal article" date="2013" name="Genome Biol.">
        <title>Genome of Acanthamoeba castellanii highlights extensive lateral gene transfer and early evolution of tyrosine kinase signaling.</title>
        <authorList>
            <person name="Clarke M."/>
            <person name="Lohan A.J."/>
            <person name="Liu B."/>
            <person name="Lagkouvardos I."/>
            <person name="Roy S."/>
            <person name="Zafar N."/>
            <person name="Bertelli C."/>
            <person name="Schilde C."/>
            <person name="Kianianmomeni A."/>
            <person name="Burglin T.R."/>
            <person name="Frech C."/>
            <person name="Turcotte B."/>
            <person name="Kopec K.O."/>
            <person name="Synnott J.M."/>
            <person name="Choo C."/>
            <person name="Paponov I."/>
            <person name="Finkler A."/>
            <person name="Soon Heng Tan C."/>
            <person name="Hutchins A.P."/>
            <person name="Weinmeier T."/>
            <person name="Rattei T."/>
            <person name="Chu J.S."/>
            <person name="Gimenez G."/>
            <person name="Irimia M."/>
            <person name="Rigden D.J."/>
            <person name="Fitzpatrick D.A."/>
            <person name="Lorenzo-Morales J."/>
            <person name="Bateman A."/>
            <person name="Chiu C.H."/>
            <person name="Tang P."/>
            <person name="Hegemann P."/>
            <person name="Fromm H."/>
            <person name="Raoult D."/>
            <person name="Greub G."/>
            <person name="Miranda-Saavedra D."/>
            <person name="Chen N."/>
            <person name="Nash P."/>
            <person name="Ginger M.L."/>
            <person name="Horn M."/>
            <person name="Schaap P."/>
            <person name="Caler L."/>
            <person name="Loftus B."/>
        </authorList>
    </citation>
    <scope>NUCLEOTIDE SEQUENCE [LARGE SCALE GENOMIC DNA]</scope>
    <source>
        <strain evidence="8 9">Neff</strain>
    </source>
</reference>
<sequence length="434" mass="48134">MKASFAVIFVCLAATIALALGSVPLSLEPGMPKDVSAVKEHYGYIPVNPRYDANLFYWMFESQRDPANDPVVLWLTGGPGCSSEVAIFFENGPYKINPDMTLSDNPYGWNSFANLLYVDQPADTGFSYANQAYIKNQSMVATEMFTFLQKFFQTYPQFAKSKFFITGESYAGHYIPAITAYILEMNAKGGYPKINLQAIAIGDGLIDPVSMAKSWGPFLYAHNLISSSDLAQTQEQFYGSCLPDIANGDYSEAFYDCNQVLQIALSAAGNVNVYDVREPCTYPPLCYDLSPIGKYLNLPATRRKLGVGDRQWQACSGAAYAPFESKDFEYSYRFDLPIILKSIPVVIYNGNFDLVVDFYGTTEMLDTMIWPGKSGFNSAKNGTWIVDGKVAGSVRSSNGLTYLIVNNAGHMVPYNQPKNALDMLYRLLNQKPFA</sequence>
<dbReference type="PRINTS" id="PR00724">
    <property type="entry name" value="CRBOXYPTASEC"/>
</dbReference>
<dbReference type="PROSITE" id="PS00131">
    <property type="entry name" value="CARBOXYPEPT_SER_SER"/>
    <property type="match status" value="1"/>
</dbReference>
<keyword evidence="2 7" id="KW-0121">Carboxypeptidase</keyword>
<feature type="chain" id="PRO_5005139279" description="Carboxypeptidase" evidence="7">
    <location>
        <begin position="22"/>
        <end position="434"/>
    </location>
</feature>
<dbReference type="Proteomes" id="UP000011083">
    <property type="component" value="Unassembled WGS sequence"/>
</dbReference>
<dbReference type="EC" id="3.4.16.-" evidence="7"/>
<evidence type="ECO:0000256" key="1">
    <source>
        <dbReference type="ARBA" id="ARBA00009431"/>
    </source>
</evidence>
<dbReference type="Gene3D" id="3.40.50.1820">
    <property type="entry name" value="alpha/beta hydrolase"/>
    <property type="match status" value="1"/>
</dbReference>
<accession>L8H6V3</accession>
<comment type="similarity">
    <text evidence="1 7">Belongs to the peptidase S10 family.</text>
</comment>
<feature type="signal peptide" evidence="7">
    <location>
        <begin position="1"/>
        <end position="21"/>
    </location>
</feature>
<dbReference type="GO" id="GO:0006508">
    <property type="term" value="P:proteolysis"/>
    <property type="evidence" value="ECO:0007669"/>
    <property type="project" value="UniProtKB-KW"/>
</dbReference>
<protein>
    <recommendedName>
        <fullName evidence="7">Carboxypeptidase</fullName>
        <ecNumber evidence="7">3.4.16.-</ecNumber>
    </recommendedName>
</protein>
<dbReference type="MEROPS" id="S10.009"/>
<evidence type="ECO:0000256" key="2">
    <source>
        <dbReference type="ARBA" id="ARBA00022645"/>
    </source>
</evidence>
<organism evidence="8 9">
    <name type="scientific">Acanthamoeba castellanii (strain ATCC 30010 / Neff)</name>
    <dbReference type="NCBI Taxonomy" id="1257118"/>
    <lineage>
        <taxon>Eukaryota</taxon>
        <taxon>Amoebozoa</taxon>
        <taxon>Discosea</taxon>
        <taxon>Longamoebia</taxon>
        <taxon>Centramoebida</taxon>
        <taxon>Acanthamoebidae</taxon>
        <taxon>Acanthamoeba</taxon>
    </lineage>
</organism>
<dbReference type="OrthoDB" id="443318at2759"/>
<dbReference type="EMBL" id="KB007926">
    <property type="protein sequence ID" value="ELR20186.1"/>
    <property type="molecule type" value="Genomic_DNA"/>
</dbReference>
<dbReference type="VEuPathDB" id="AmoebaDB:ACA1_116580"/>
<dbReference type="SUPFAM" id="SSF53474">
    <property type="entry name" value="alpha/beta-Hydrolases"/>
    <property type="match status" value="1"/>
</dbReference>
<evidence type="ECO:0000256" key="6">
    <source>
        <dbReference type="ARBA" id="ARBA00023180"/>
    </source>
</evidence>
<keyword evidence="6" id="KW-0325">Glycoprotein</keyword>
<dbReference type="AlphaFoldDB" id="L8H6V3"/>
<proteinExistence type="inferred from homology"/>
<name>L8H6V3_ACACF</name>
<gene>
    <name evidence="8" type="ORF">ACA1_116580</name>
</gene>
<evidence type="ECO:0000313" key="9">
    <source>
        <dbReference type="Proteomes" id="UP000011083"/>
    </source>
</evidence>
<evidence type="ECO:0000313" key="8">
    <source>
        <dbReference type="EMBL" id="ELR20186.1"/>
    </source>
</evidence>
<dbReference type="RefSeq" id="XP_004342296.1">
    <property type="nucleotide sequence ID" value="XM_004342247.1"/>
</dbReference>
<dbReference type="InterPro" id="IPR033124">
    <property type="entry name" value="Ser_caboxypep_his_AS"/>
</dbReference>
<keyword evidence="5 7" id="KW-0378">Hydrolase</keyword>
<keyword evidence="9" id="KW-1185">Reference proteome</keyword>
<dbReference type="PANTHER" id="PTHR11802:SF113">
    <property type="entry name" value="SERINE CARBOXYPEPTIDASE CTSA-4.1"/>
    <property type="match status" value="1"/>
</dbReference>
<evidence type="ECO:0000256" key="5">
    <source>
        <dbReference type="ARBA" id="ARBA00022801"/>
    </source>
</evidence>
<dbReference type="GeneID" id="14921032"/>
<dbReference type="InterPro" id="IPR029058">
    <property type="entry name" value="AB_hydrolase_fold"/>
</dbReference>
<dbReference type="KEGG" id="acan:ACA1_116580"/>
<dbReference type="STRING" id="1257118.L8H6V3"/>
<evidence type="ECO:0000256" key="7">
    <source>
        <dbReference type="RuleBase" id="RU361156"/>
    </source>
</evidence>
<dbReference type="GO" id="GO:0004185">
    <property type="term" value="F:serine-type carboxypeptidase activity"/>
    <property type="evidence" value="ECO:0007669"/>
    <property type="project" value="UniProtKB-UniRule"/>
</dbReference>
<dbReference type="PANTHER" id="PTHR11802">
    <property type="entry name" value="SERINE PROTEASE FAMILY S10 SERINE CARBOXYPEPTIDASE"/>
    <property type="match status" value="1"/>
</dbReference>
<evidence type="ECO:0000256" key="4">
    <source>
        <dbReference type="ARBA" id="ARBA00022729"/>
    </source>
</evidence>
<dbReference type="OMA" id="HFEHIDE"/>